<accession>A0ACC0V3U3</accession>
<proteinExistence type="predicted"/>
<evidence type="ECO:0000313" key="2">
    <source>
        <dbReference type="Proteomes" id="UP001163324"/>
    </source>
</evidence>
<comment type="caution">
    <text evidence="1">The sequence shown here is derived from an EMBL/GenBank/DDBJ whole genome shotgun (WGS) entry which is preliminary data.</text>
</comment>
<dbReference type="Proteomes" id="UP001163324">
    <property type="component" value="Chromosome 4"/>
</dbReference>
<evidence type="ECO:0000313" key="1">
    <source>
        <dbReference type="EMBL" id="KAI9900559.1"/>
    </source>
</evidence>
<name>A0ACC0V3U3_9HYPO</name>
<organism evidence="1 2">
    <name type="scientific">Trichothecium roseum</name>
    <dbReference type="NCBI Taxonomy" id="47278"/>
    <lineage>
        <taxon>Eukaryota</taxon>
        <taxon>Fungi</taxon>
        <taxon>Dikarya</taxon>
        <taxon>Ascomycota</taxon>
        <taxon>Pezizomycotina</taxon>
        <taxon>Sordariomycetes</taxon>
        <taxon>Hypocreomycetidae</taxon>
        <taxon>Hypocreales</taxon>
        <taxon>Hypocreales incertae sedis</taxon>
        <taxon>Trichothecium</taxon>
    </lineage>
</organism>
<gene>
    <name evidence="1" type="ORF">N3K66_004821</name>
</gene>
<protein>
    <submittedName>
        <fullName evidence="1">Uncharacterized protein</fullName>
    </submittedName>
</protein>
<reference evidence="1" key="1">
    <citation type="submission" date="2022-10" db="EMBL/GenBank/DDBJ databases">
        <title>Complete Genome of Trichothecium roseum strain YXFP-22015, a Plant Pathogen Isolated from Citrus.</title>
        <authorList>
            <person name="Wang Y."/>
            <person name="Zhu L."/>
        </authorList>
    </citation>
    <scope>NUCLEOTIDE SEQUENCE</scope>
    <source>
        <strain evidence="1">YXFP-22015</strain>
    </source>
</reference>
<sequence length="123" mass="14014">MADFENIAKQFTEYYYNTFDQDRNGLRTLYRPESMLTFESSPLLGDKSITEKLVSLPFTKVKHQVSTLDAQPAANNGIVILVTGQLLVDEEERPMNYTQLFQLCPDGSGGYFVQNDIFKLIYG</sequence>
<keyword evidence="2" id="KW-1185">Reference proteome</keyword>
<dbReference type="EMBL" id="CM047943">
    <property type="protein sequence ID" value="KAI9900559.1"/>
    <property type="molecule type" value="Genomic_DNA"/>
</dbReference>